<proteinExistence type="predicted"/>
<dbReference type="Pfam" id="PF00583">
    <property type="entry name" value="Acetyltransf_1"/>
    <property type="match status" value="1"/>
</dbReference>
<dbReference type="EMBL" id="FNDD01000035">
    <property type="protein sequence ID" value="SDH91662.1"/>
    <property type="molecule type" value="Genomic_DNA"/>
</dbReference>
<evidence type="ECO:0000256" key="1">
    <source>
        <dbReference type="ARBA" id="ARBA00022679"/>
    </source>
</evidence>
<dbReference type="RefSeq" id="WP_093278904.1">
    <property type="nucleotide sequence ID" value="NZ_FNDD01000035.1"/>
</dbReference>
<keyword evidence="4" id="KW-1185">Reference proteome</keyword>
<dbReference type="PROSITE" id="PS51186">
    <property type="entry name" value="GNAT"/>
    <property type="match status" value="1"/>
</dbReference>
<dbReference type="OrthoDB" id="6456007at2"/>
<dbReference type="GO" id="GO:0008080">
    <property type="term" value="F:N-acetyltransferase activity"/>
    <property type="evidence" value="ECO:0007669"/>
    <property type="project" value="InterPro"/>
</dbReference>
<dbReference type="InterPro" id="IPR000182">
    <property type="entry name" value="GNAT_dom"/>
</dbReference>
<dbReference type="STRING" id="861298.SAMN04488136_13587"/>
<evidence type="ECO:0000259" key="2">
    <source>
        <dbReference type="PROSITE" id="PS51186"/>
    </source>
</evidence>
<dbReference type="Gene3D" id="3.40.630.30">
    <property type="match status" value="1"/>
</dbReference>
<dbReference type="PANTHER" id="PTHR13947">
    <property type="entry name" value="GNAT FAMILY N-ACETYLTRANSFERASE"/>
    <property type="match status" value="1"/>
</dbReference>
<name>A0A1G8GB62_9VIBR</name>
<dbReference type="CDD" id="cd04301">
    <property type="entry name" value="NAT_SF"/>
    <property type="match status" value="1"/>
</dbReference>
<dbReference type="AlphaFoldDB" id="A0A1G8GB62"/>
<keyword evidence="3" id="KW-0687">Ribonucleoprotein</keyword>
<dbReference type="SUPFAM" id="SSF55729">
    <property type="entry name" value="Acyl-CoA N-acyltransferases (Nat)"/>
    <property type="match status" value="1"/>
</dbReference>
<sequence>MQFYIESATMDMSGDIAQLTAELGYTTSVDETKHRLEALLGSSTHCVLVAVSDSNVCGWLVVEKRLFLESGCSAEITGLVVGKAFRRRGIANALVSAAEQWACSLGLTRLVVRSNAARKESHDFYPSAGFSHTKTSQVYVKPLI</sequence>
<keyword evidence="3" id="KW-0689">Ribosomal protein</keyword>
<dbReference type="GO" id="GO:0005840">
    <property type="term" value="C:ribosome"/>
    <property type="evidence" value="ECO:0007669"/>
    <property type="project" value="UniProtKB-KW"/>
</dbReference>
<protein>
    <submittedName>
        <fullName evidence="3">Ribosomal protein S18 acetylase RimI</fullName>
    </submittedName>
</protein>
<evidence type="ECO:0000313" key="3">
    <source>
        <dbReference type="EMBL" id="SDH91662.1"/>
    </source>
</evidence>
<reference evidence="3 4" key="1">
    <citation type="submission" date="2016-10" db="EMBL/GenBank/DDBJ databases">
        <authorList>
            <person name="de Groot N.N."/>
        </authorList>
    </citation>
    <scope>NUCLEOTIDE SEQUENCE [LARGE SCALE GENOMIC DNA]</scope>
    <source>
        <strain evidence="3 4">CGMCC 1.10228</strain>
    </source>
</reference>
<evidence type="ECO:0000313" key="4">
    <source>
        <dbReference type="Proteomes" id="UP000198854"/>
    </source>
</evidence>
<accession>A0A1G8GB62</accession>
<keyword evidence="1" id="KW-0808">Transferase</keyword>
<dbReference type="InterPro" id="IPR016181">
    <property type="entry name" value="Acyl_CoA_acyltransferase"/>
</dbReference>
<dbReference type="PANTHER" id="PTHR13947:SF37">
    <property type="entry name" value="LD18367P"/>
    <property type="match status" value="1"/>
</dbReference>
<dbReference type="Proteomes" id="UP000198854">
    <property type="component" value="Unassembled WGS sequence"/>
</dbReference>
<dbReference type="InterPro" id="IPR050769">
    <property type="entry name" value="NAT_camello-type"/>
</dbReference>
<gene>
    <name evidence="3" type="ORF">SAMN04488136_13587</name>
</gene>
<feature type="domain" description="N-acetyltransferase" evidence="2">
    <location>
        <begin position="3"/>
        <end position="144"/>
    </location>
</feature>
<organism evidence="3 4">
    <name type="scientific">Vibrio xiamenensis</name>
    <dbReference type="NCBI Taxonomy" id="861298"/>
    <lineage>
        <taxon>Bacteria</taxon>
        <taxon>Pseudomonadati</taxon>
        <taxon>Pseudomonadota</taxon>
        <taxon>Gammaproteobacteria</taxon>
        <taxon>Vibrionales</taxon>
        <taxon>Vibrionaceae</taxon>
        <taxon>Vibrio</taxon>
    </lineage>
</organism>